<name>A0ABW1JFW9_9ACTN</name>
<feature type="binding site" evidence="5">
    <location>
        <position position="127"/>
    </location>
    <ligand>
        <name>ATP</name>
        <dbReference type="ChEBI" id="CHEBI:30616"/>
    </ligand>
</feature>
<dbReference type="Pfam" id="PF00406">
    <property type="entry name" value="ADK"/>
    <property type="match status" value="1"/>
</dbReference>
<feature type="binding site" evidence="5">
    <location>
        <position position="133"/>
    </location>
    <ligand>
        <name>AMP</name>
        <dbReference type="ChEBI" id="CHEBI:456215"/>
    </ligand>
</feature>
<protein>
    <recommendedName>
        <fullName evidence="5 7">Adenylate kinase</fullName>
        <shortName evidence="5">AK</shortName>
        <ecNumber evidence="5 7">2.7.4.3</ecNumber>
    </recommendedName>
    <alternativeName>
        <fullName evidence="5">ATP-AMP transphosphorylase</fullName>
    </alternativeName>
    <alternativeName>
        <fullName evidence="5">ATP:AMP phosphotransferase</fullName>
    </alternativeName>
    <alternativeName>
        <fullName evidence="5">Adenylate monophosphate kinase</fullName>
    </alternativeName>
</protein>
<dbReference type="CDD" id="cd01428">
    <property type="entry name" value="ADK"/>
    <property type="match status" value="1"/>
</dbReference>
<dbReference type="HAMAP" id="MF_00235">
    <property type="entry name" value="Adenylate_kinase_Adk"/>
    <property type="match status" value="1"/>
</dbReference>
<dbReference type="InterPro" id="IPR000850">
    <property type="entry name" value="Adenylat/UMP-CMP_kin"/>
</dbReference>
<keyword evidence="5 7" id="KW-0067">ATP-binding</keyword>
<dbReference type="NCBIfam" id="NF011104">
    <property type="entry name" value="PRK14531.1"/>
    <property type="match status" value="1"/>
</dbReference>
<evidence type="ECO:0000313" key="8">
    <source>
        <dbReference type="EMBL" id="MFC6007920.1"/>
    </source>
</evidence>
<feature type="binding site" evidence="5">
    <location>
        <begin position="57"/>
        <end position="59"/>
    </location>
    <ligand>
        <name>AMP</name>
        <dbReference type="ChEBI" id="CHEBI:456215"/>
    </ligand>
</feature>
<evidence type="ECO:0000256" key="1">
    <source>
        <dbReference type="ARBA" id="ARBA00022679"/>
    </source>
</evidence>
<accession>A0ABW1JFW9</accession>
<dbReference type="RefSeq" id="WP_345715399.1">
    <property type="nucleotide sequence ID" value="NZ_BAABFP010000002.1"/>
</dbReference>
<keyword evidence="3 5" id="KW-0547">Nucleotide-binding</keyword>
<comment type="caution">
    <text evidence="8">The sequence shown here is derived from an EMBL/GenBank/DDBJ whole genome shotgun (WGS) entry which is preliminary data.</text>
</comment>
<dbReference type="NCBIfam" id="NF001381">
    <property type="entry name" value="PRK00279.1-3"/>
    <property type="match status" value="1"/>
</dbReference>
<feature type="region of interest" description="NMP" evidence="5">
    <location>
        <begin position="30"/>
        <end position="59"/>
    </location>
</feature>
<keyword evidence="5" id="KW-0963">Cytoplasm</keyword>
<dbReference type="PRINTS" id="PR00094">
    <property type="entry name" value="ADENYLTKNASE"/>
</dbReference>
<evidence type="ECO:0000256" key="2">
    <source>
        <dbReference type="ARBA" id="ARBA00022727"/>
    </source>
</evidence>
<comment type="caution">
    <text evidence="5">Lacks conserved residue(s) required for the propagation of feature annotation.</text>
</comment>
<keyword evidence="9" id="KW-1185">Reference proteome</keyword>
<keyword evidence="4 5" id="KW-0418">Kinase</keyword>
<evidence type="ECO:0000256" key="6">
    <source>
        <dbReference type="RuleBase" id="RU003330"/>
    </source>
</evidence>
<feature type="binding site" evidence="5">
    <location>
        <position position="92"/>
    </location>
    <ligand>
        <name>AMP</name>
        <dbReference type="ChEBI" id="CHEBI:456215"/>
    </ligand>
</feature>
<keyword evidence="1 5" id="KW-0808">Transferase</keyword>
<feature type="binding site" evidence="5">
    <location>
        <position position="172"/>
    </location>
    <ligand>
        <name>ATP</name>
        <dbReference type="ChEBI" id="CHEBI:30616"/>
    </ligand>
</feature>
<comment type="similarity">
    <text evidence="5 6">Belongs to the adenylate kinase family.</text>
</comment>
<dbReference type="GO" id="GO:0004017">
    <property type="term" value="F:AMP kinase activity"/>
    <property type="evidence" value="ECO:0007669"/>
    <property type="project" value="UniProtKB-EC"/>
</dbReference>
<evidence type="ECO:0000256" key="3">
    <source>
        <dbReference type="ARBA" id="ARBA00022741"/>
    </source>
</evidence>
<dbReference type="Gene3D" id="3.40.50.300">
    <property type="entry name" value="P-loop containing nucleotide triphosphate hydrolases"/>
    <property type="match status" value="1"/>
</dbReference>
<proteinExistence type="inferred from homology"/>
<comment type="subunit">
    <text evidence="5 7">Monomer.</text>
</comment>
<feature type="binding site" evidence="5">
    <location>
        <position position="36"/>
    </location>
    <ligand>
        <name>AMP</name>
        <dbReference type="ChEBI" id="CHEBI:456215"/>
    </ligand>
</feature>
<feature type="binding site" evidence="5">
    <location>
        <position position="31"/>
    </location>
    <ligand>
        <name>AMP</name>
        <dbReference type="ChEBI" id="CHEBI:456215"/>
    </ligand>
</feature>
<dbReference type="SUPFAM" id="SSF52540">
    <property type="entry name" value="P-loop containing nucleoside triphosphate hydrolases"/>
    <property type="match status" value="1"/>
</dbReference>
<comment type="domain">
    <text evidence="5">Consists of three domains, a large central CORE domain and two small peripheral domains, NMPbind and LID, which undergo movements during catalysis. The LID domain closes over the site of phosphoryl transfer upon ATP binding. Assembling and dissambling the active center during each catalytic cycle provides an effective means to prevent ATP hydrolysis.</text>
</comment>
<feature type="binding site" evidence="5">
    <location>
        <begin position="85"/>
        <end position="88"/>
    </location>
    <ligand>
        <name>AMP</name>
        <dbReference type="ChEBI" id="CHEBI:456215"/>
    </ligand>
</feature>
<organism evidence="8 9">
    <name type="scientific">Angustibacter luteus</name>
    <dbReference type="NCBI Taxonomy" id="658456"/>
    <lineage>
        <taxon>Bacteria</taxon>
        <taxon>Bacillati</taxon>
        <taxon>Actinomycetota</taxon>
        <taxon>Actinomycetes</taxon>
        <taxon>Kineosporiales</taxon>
        <taxon>Kineosporiaceae</taxon>
    </lineage>
</organism>
<sequence>MRLVILGPPGAGKGTQAARLAAHYGIPAVSTGDIFRANISEGTPLGVQVKEILDSGGYVSDEITNAMVRDRLAQDDAEPGFLLDGYPRTKAQVEELDAMLAEQGHALDVVAELTVDRDEIVGRLLKRAATDGRTDDTEDVIRKRQQIYADETAPLVEIYRERALLVAVDGLGEVADVTDRLVAAIDARH</sequence>
<evidence type="ECO:0000313" key="9">
    <source>
        <dbReference type="Proteomes" id="UP001596189"/>
    </source>
</evidence>
<gene>
    <name evidence="5" type="primary">adk</name>
    <name evidence="8" type="ORF">ACFQDO_12365</name>
</gene>
<dbReference type="InterPro" id="IPR027417">
    <property type="entry name" value="P-loop_NTPase"/>
</dbReference>
<feature type="binding site" evidence="5">
    <location>
        <position position="144"/>
    </location>
    <ligand>
        <name>AMP</name>
        <dbReference type="ChEBI" id="CHEBI:456215"/>
    </ligand>
</feature>
<reference evidence="9" key="1">
    <citation type="journal article" date="2019" name="Int. J. Syst. Evol. Microbiol.">
        <title>The Global Catalogue of Microorganisms (GCM) 10K type strain sequencing project: providing services to taxonomists for standard genome sequencing and annotation.</title>
        <authorList>
            <consortium name="The Broad Institute Genomics Platform"/>
            <consortium name="The Broad Institute Genome Sequencing Center for Infectious Disease"/>
            <person name="Wu L."/>
            <person name="Ma J."/>
        </authorList>
    </citation>
    <scope>NUCLEOTIDE SEQUENCE [LARGE SCALE GENOMIC DNA]</scope>
    <source>
        <strain evidence="9">KACC 14249</strain>
    </source>
</reference>
<evidence type="ECO:0000256" key="7">
    <source>
        <dbReference type="RuleBase" id="RU003331"/>
    </source>
</evidence>
<dbReference type="EC" id="2.7.4.3" evidence="5 7"/>
<dbReference type="PROSITE" id="PS00113">
    <property type="entry name" value="ADENYLATE_KINASE"/>
    <property type="match status" value="1"/>
</dbReference>
<feature type="binding site" evidence="5">
    <location>
        <begin position="10"/>
        <end position="15"/>
    </location>
    <ligand>
        <name>ATP</name>
        <dbReference type="ChEBI" id="CHEBI:30616"/>
    </ligand>
</feature>
<dbReference type="InterPro" id="IPR033690">
    <property type="entry name" value="Adenylat_kinase_CS"/>
</dbReference>
<comment type="pathway">
    <text evidence="5">Purine metabolism; AMP biosynthesis via salvage pathway; AMP from ADP: step 1/1.</text>
</comment>
<dbReference type="EMBL" id="JBHSRD010000004">
    <property type="protein sequence ID" value="MFC6007920.1"/>
    <property type="molecule type" value="Genomic_DNA"/>
</dbReference>
<comment type="function">
    <text evidence="5">Catalyzes the reversible transfer of the terminal phosphate group between ATP and AMP. Plays an important role in cellular energy homeostasis and in adenine nucleotide metabolism.</text>
</comment>
<dbReference type="Proteomes" id="UP001596189">
    <property type="component" value="Unassembled WGS sequence"/>
</dbReference>
<dbReference type="NCBIfam" id="NF011100">
    <property type="entry name" value="PRK14527.1"/>
    <property type="match status" value="1"/>
</dbReference>
<dbReference type="PANTHER" id="PTHR23359">
    <property type="entry name" value="NUCLEOTIDE KINASE"/>
    <property type="match status" value="1"/>
</dbReference>
<evidence type="ECO:0000256" key="4">
    <source>
        <dbReference type="ARBA" id="ARBA00022777"/>
    </source>
</evidence>
<evidence type="ECO:0000256" key="5">
    <source>
        <dbReference type="HAMAP-Rule" id="MF_00235"/>
    </source>
</evidence>
<keyword evidence="2 5" id="KW-0545">Nucleotide biosynthesis</keyword>
<comment type="catalytic activity">
    <reaction evidence="5 7">
        <text>AMP + ATP = 2 ADP</text>
        <dbReference type="Rhea" id="RHEA:12973"/>
        <dbReference type="ChEBI" id="CHEBI:30616"/>
        <dbReference type="ChEBI" id="CHEBI:456215"/>
        <dbReference type="ChEBI" id="CHEBI:456216"/>
        <dbReference type="EC" id="2.7.4.3"/>
    </reaction>
</comment>
<dbReference type="NCBIfam" id="NF011105">
    <property type="entry name" value="PRK14532.1"/>
    <property type="match status" value="1"/>
</dbReference>
<comment type="subcellular location">
    <subcellularLocation>
        <location evidence="5 7">Cytoplasm</location>
    </subcellularLocation>
</comment>